<dbReference type="AlphaFoldDB" id="A0AB39W3A8"/>
<dbReference type="EMBL" id="CP165625">
    <property type="protein sequence ID" value="XDU95341.1"/>
    <property type="molecule type" value="Genomic_DNA"/>
</dbReference>
<reference evidence="1" key="1">
    <citation type="submission" date="2024-07" db="EMBL/GenBank/DDBJ databases">
        <authorList>
            <person name="Biller S.J."/>
        </authorList>
    </citation>
    <scope>NUCLEOTIDE SEQUENCE</scope>
    <source>
        <strain evidence="1">WC2409</strain>
    </source>
</reference>
<accession>A0AB39W3A8</accession>
<organism evidence="1">
    <name type="scientific">Flavobacterium sp. WC2409</name>
    <dbReference type="NCBI Taxonomy" id="3234139"/>
    <lineage>
        <taxon>Bacteria</taxon>
        <taxon>Pseudomonadati</taxon>
        <taxon>Bacteroidota</taxon>
        <taxon>Flavobacteriia</taxon>
        <taxon>Flavobacteriales</taxon>
        <taxon>Flavobacteriaceae</taxon>
        <taxon>Flavobacterium</taxon>
    </lineage>
</organism>
<dbReference type="RefSeq" id="WP_367756706.1">
    <property type="nucleotide sequence ID" value="NZ_CP165625.1"/>
</dbReference>
<sequence>MKKHFLFIIVLFSVISCQEDIRFNNPSFQGVKDNVFWRAIQTKASLGANGSLIIEAYSGNEVVTFKTTSKLPQTYLLGTSSSKTATYVLTDSNGSITFATGSGIGDGQIKITEYDAVSNTVSGTFKFNAENIYNNPLAGPVLNFQQGVFYKIPITTTVQ</sequence>
<evidence type="ECO:0000313" key="1">
    <source>
        <dbReference type="EMBL" id="XDU95341.1"/>
    </source>
</evidence>
<protein>
    <submittedName>
        <fullName evidence="1">DUF6252 family protein</fullName>
    </submittedName>
</protein>
<name>A0AB39W3A8_9FLAO</name>
<dbReference type="PROSITE" id="PS51257">
    <property type="entry name" value="PROKAR_LIPOPROTEIN"/>
    <property type="match status" value="1"/>
</dbReference>
<gene>
    <name evidence="1" type="ORF">AB3G34_15810</name>
</gene>
<dbReference type="Pfam" id="PF19765">
    <property type="entry name" value="DUF6252"/>
    <property type="match status" value="1"/>
</dbReference>
<proteinExistence type="predicted"/>
<dbReference type="InterPro" id="IPR046219">
    <property type="entry name" value="DUF6252"/>
</dbReference>